<evidence type="ECO:0000313" key="2">
    <source>
        <dbReference type="Proteomes" id="UP001230207"/>
    </source>
</evidence>
<dbReference type="EMBL" id="JAUSVF010000001">
    <property type="protein sequence ID" value="MDQ0321127.1"/>
    <property type="molecule type" value="Genomic_DNA"/>
</dbReference>
<protein>
    <submittedName>
        <fullName evidence="1">Uncharacterized protein</fullName>
    </submittedName>
</protein>
<accession>A0ABU0BWA1</accession>
<keyword evidence="2" id="KW-1185">Reference proteome</keyword>
<name>A0ABU0BWA1_9HYPH</name>
<evidence type="ECO:0000313" key="1">
    <source>
        <dbReference type="EMBL" id="MDQ0321127.1"/>
    </source>
</evidence>
<proteinExistence type="predicted"/>
<reference evidence="1 2" key="1">
    <citation type="submission" date="2023-07" db="EMBL/GenBank/DDBJ databases">
        <title>Genomic Encyclopedia of Type Strains, Phase IV (KMG-IV): sequencing the most valuable type-strain genomes for metagenomic binning, comparative biology and taxonomic classification.</title>
        <authorList>
            <person name="Goeker M."/>
        </authorList>
    </citation>
    <scope>NUCLEOTIDE SEQUENCE [LARGE SCALE GENOMIC DNA]</scope>
    <source>
        <strain evidence="1 2">DSM 1112</strain>
    </source>
</reference>
<gene>
    <name evidence="1" type="ORF">QO002_003265</name>
</gene>
<organism evidence="1 2">
    <name type="scientific">Pararhizobium capsulatum DSM 1112</name>
    <dbReference type="NCBI Taxonomy" id="1121113"/>
    <lineage>
        <taxon>Bacteria</taxon>
        <taxon>Pseudomonadati</taxon>
        <taxon>Pseudomonadota</taxon>
        <taxon>Alphaproteobacteria</taxon>
        <taxon>Hyphomicrobiales</taxon>
        <taxon>Rhizobiaceae</taxon>
        <taxon>Rhizobium/Agrobacterium group</taxon>
        <taxon>Pararhizobium</taxon>
    </lineage>
</organism>
<sequence length="41" mass="4555">MVPSKMNLPESAQPFLSDGEIVLGKENNLGFLPFTYAWLAE</sequence>
<dbReference type="Proteomes" id="UP001230207">
    <property type="component" value="Unassembled WGS sequence"/>
</dbReference>
<comment type="caution">
    <text evidence="1">The sequence shown here is derived from an EMBL/GenBank/DDBJ whole genome shotgun (WGS) entry which is preliminary data.</text>
</comment>